<keyword evidence="9" id="KW-1185">Reference proteome</keyword>
<evidence type="ECO:0000256" key="4">
    <source>
        <dbReference type="ARBA" id="ARBA00022777"/>
    </source>
</evidence>
<evidence type="ECO:0000256" key="6">
    <source>
        <dbReference type="PIRNR" id="PIRNR000535"/>
    </source>
</evidence>
<reference evidence="9" key="1">
    <citation type="submission" date="2015-11" db="EMBL/GenBank/DDBJ databases">
        <authorList>
            <person name="Varghese N."/>
        </authorList>
    </citation>
    <scope>NUCLEOTIDE SEQUENCE [LARGE SCALE GENOMIC DNA]</scope>
    <source>
        <strain evidence="9">DSM 45899</strain>
    </source>
</reference>
<dbReference type="GO" id="GO:0016773">
    <property type="term" value="F:phosphotransferase activity, alcohol group as acceptor"/>
    <property type="evidence" value="ECO:0007669"/>
    <property type="project" value="InterPro"/>
</dbReference>
<keyword evidence="2 6" id="KW-0808">Transferase</keyword>
<evidence type="ECO:0000256" key="1">
    <source>
        <dbReference type="ARBA" id="ARBA00010688"/>
    </source>
</evidence>
<keyword evidence="5" id="KW-0067">ATP-binding</keyword>
<keyword evidence="3" id="KW-0547">Nucleotide-binding</keyword>
<dbReference type="PIRSF" id="PIRSF000535">
    <property type="entry name" value="1PFK/6PFK/LacC"/>
    <property type="match status" value="1"/>
</dbReference>
<evidence type="ECO:0000256" key="2">
    <source>
        <dbReference type="ARBA" id="ARBA00022679"/>
    </source>
</evidence>
<evidence type="ECO:0000256" key="5">
    <source>
        <dbReference type="ARBA" id="ARBA00022840"/>
    </source>
</evidence>
<sequence length="315" mass="33069">MVFAPSPLLTVTIEARPDDASDIHVHAGGQGVWIAHLLAIMDVEARLCAPFGGETGAVLTTLVRRSGIVVRPVTVSGENGGYVHDRRAGRREVVATTSAPSLTRHELDELYNTALVEGLDAGVAVLGGPDNEEILPADTYRRLAADLRGGGARVVADLSGDCLLAALAGGVTVLKVSHDDLIRDGHAGSDEPEELRAVMTELARSGAEVVIVSRAEQPALVLVGDREVEIRTPRFTMLDHRGAGDSMTAGMAAALAHGADLDRALRLGAAAGALNTTRHGLATGERDLIERLATRVDVRPVNGGPRADARTDHER</sequence>
<dbReference type="GO" id="GO:0005524">
    <property type="term" value="F:ATP binding"/>
    <property type="evidence" value="ECO:0007669"/>
    <property type="project" value="UniProtKB-KW"/>
</dbReference>
<comment type="similarity">
    <text evidence="1">Belongs to the carbohydrate kinase PfkB family.</text>
</comment>
<evidence type="ECO:0000313" key="9">
    <source>
        <dbReference type="Proteomes" id="UP000198802"/>
    </source>
</evidence>
<dbReference type="GO" id="GO:0016301">
    <property type="term" value="F:kinase activity"/>
    <property type="evidence" value="ECO:0007669"/>
    <property type="project" value="UniProtKB-KW"/>
</dbReference>
<keyword evidence="4 8" id="KW-0418">Kinase</keyword>
<gene>
    <name evidence="8" type="ORF">Ga0074812_13240</name>
</gene>
<dbReference type="Gene3D" id="3.40.1190.20">
    <property type="match status" value="1"/>
</dbReference>
<dbReference type="Proteomes" id="UP000198802">
    <property type="component" value="Unassembled WGS sequence"/>
</dbReference>
<evidence type="ECO:0000256" key="3">
    <source>
        <dbReference type="ARBA" id="ARBA00022741"/>
    </source>
</evidence>
<dbReference type="PANTHER" id="PTHR46566:SF2">
    <property type="entry name" value="ATP-DEPENDENT 6-PHOSPHOFRUCTOKINASE ISOZYME 2"/>
    <property type="match status" value="1"/>
</dbReference>
<dbReference type="RefSeq" id="WP_091284217.1">
    <property type="nucleotide sequence ID" value="NZ_FAOZ01000032.1"/>
</dbReference>
<dbReference type="GO" id="GO:0005975">
    <property type="term" value="P:carbohydrate metabolic process"/>
    <property type="evidence" value="ECO:0007669"/>
    <property type="project" value="InterPro"/>
</dbReference>
<proteinExistence type="inferred from homology"/>
<organism evidence="8 9">
    <name type="scientific">Parafrankia irregularis</name>
    <dbReference type="NCBI Taxonomy" id="795642"/>
    <lineage>
        <taxon>Bacteria</taxon>
        <taxon>Bacillati</taxon>
        <taxon>Actinomycetota</taxon>
        <taxon>Actinomycetes</taxon>
        <taxon>Frankiales</taxon>
        <taxon>Frankiaceae</taxon>
        <taxon>Parafrankia</taxon>
    </lineage>
</organism>
<evidence type="ECO:0000313" key="8">
    <source>
        <dbReference type="EMBL" id="CUU59835.1"/>
    </source>
</evidence>
<accession>A0A0S4QVX6</accession>
<protein>
    <submittedName>
        <fullName evidence="8">1-phosphofructokinase</fullName>
    </submittedName>
</protein>
<dbReference type="PANTHER" id="PTHR46566">
    <property type="entry name" value="1-PHOSPHOFRUCTOKINASE-RELATED"/>
    <property type="match status" value="1"/>
</dbReference>
<dbReference type="Pfam" id="PF00294">
    <property type="entry name" value="PfkB"/>
    <property type="match status" value="1"/>
</dbReference>
<dbReference type="InterPro" id="IPR029056">
    <property type="entry name" value="Ribokinase-like"/>
</dbReference>
<dbReference type="SUPFAM" id="SSF53613">
    <property type="entry name" value="Ribokinase-like"/>
    <property type="match status" value="1"/>
</dbReference>
<evidence type="ECO:0000259" key="7">
    <source>
        <dbReference type="Pfam" id="PF00294"/>
    </source>
</evidence>
<dbReference type="InterPro" id="IPR011611">
    <property type="entry name" value="PfkB_dom"/>
</dbReference>
<dbReference type="EMBL" id="FAOZ01000032">
    <property type="protein sequence ID" value="CUU59835.1"/>
    <property type="molecule type" value="Genomic_DNA"/>
</dbReference>
<feature type="domain" description="Carbohydrate kinase PfkB" evidence="7">
    <location>
        <begin position="17"/>
        <end position="284"/>
    </location>
</feature>
<name>A0A0S4QVX6_9ACTN</name>
<dbReference type="InterPro" id="IPR017583">
    <property type="entry name" value="Tagatose/fructose_Pkinase"/>
</dbReference>
<dbReference type="AlphaFoldDB" id="A0A0S4QVX6"/>